<evidence type="ECO:0000256" key="6">
    <source>
        <dbReference type="PROSITE-ProRule" id="PRU00169"/>
    </source>
</evidence>
<dbReference type="EMBL" id="WJNH01000006">
    <property type="protein sequence ID" value="MRG86859.1"/>
    <property type="molecule type" value="Genomic_DNA"/>
</dbReference>
<feature type="domain" description="Response regulatory" evidence="8">
    <location>
        <begin position="4"/>
        <end position="121"/>
    </location>
</feature>
<feature type="domain" description="HTH luxR-type" evidence="7">
    <location>
        <begin position="147"/>
        <end position="212"/>
    </location>
</feature>
<keyword evidence="4" id="KW-0238">DNA-binding</keyword>
<keyword evidence="10" id="KW-1185">Reference proteome</keyword>
<dbReference type="GO" id="GO:0003677">
    <property type="term" value="F:DNA binding"/>
    <property type="evidence" value="ECO:0007669"/>
    <property type="project" value="UniProtKB-KW"/>
</dbReference>
<dbReference type="CDD" id="cd06170">
    <property type="entry name" value="LuxR_C_like"/>
    <property type="match status" value="1"/>
</dbReference>
<dbReference type="SMART" id="SM00421">
    <property type="entry name" value="HTH_LUXR"/>
    <property type="match status" value="1"/>
</dbReference>
<dbReference type="InterPro" id="IPR016032">
    <property type="entry name" value="Sig_transdc_resp-reg_C-effctor"/>
</dbReference>
<dbReference type="InterPro" id="IPR039420">
    <property type="entry name" value="WalR-like"/>
</dbReference>
<sequence>MSIRVLIADDHQVVRKGLIYFFQTQSDIEIVGEAGNGEEVLSFLTDKKAVDIVLMDVQMPRMDGIEATQKIHEKFPNVKVLMLTSFSDYNSVIPAIKAGASGYQLKDADPENLAEAIRKVKNGENMVDEKAASHLFRHVSRSEEEEEKAKLRELTKRELDVLKEMVNGKNNKLIAEDLYITEKTVKTHVSNILSKLEVQDRTQAALFAVKYLEK</sequence>
<dbReference type="AlphaFoldDB" id="A0A6G1X7F3"/>
<name>A0A6G1X7F3_9BACI</name>
<dbReference type="InterPro" id="IPR058245">
    <property type="entry name" value="NreC/VraR/RcsB-like_REC"/>
</dbReference>
<dbReference type="RefSeq" id="WP_153728759.1">
    <property type="nucleotide sequence ID" value="NZ_WJNH01000006.1"/>
</dbReference>
<keyword evidence="3" id="KW-0805">Transcription regulation</keyword>
<dbReference type="SMART" id="SM00448">
    <property type="entry name" value="REC"/>
    <property type="match status" value="1"/>
</dbReference>
<proteinExistence type="predicted"/>
<accession>A0A6G1X7F3</accession>
<evidence type="ECO:0000256" key="3">
    <source>
        <dbReference type="ARBA" id="ARBA00023015"/>
    </source>
</evidence>
<reference evidence="9 10" key="1">
    <citation type="submission" date="2019-11" db="EMBL/GenBank/DDBJ databases">
        <authorList>
            <person name="Li J."/>
        </authorList>
    </citation>
    <scope>NUCLEOTIDE SEQUENCE [LARGE SCALE GENOMIC DNA]</scope>
    <source>
        <strain evidence="9 10">J4</strain>
    </source>
</reference>
<evidence type="ECO:0000259" key="7">
    <source>
        <dbReference type="PROSITE" id="PS50043"/>
    </source>
</evidence>
<organism evidence="9 10">
    <name type="scientific">Salinibacillus xinjiangensis</name>
    <dbReference type="NCBI Taxonomy" id="1229268"/>
    <lineage>
        <taxon>Bacteria</taxon>
        <taxon>Bacillati</taxon>
        <taxon>Bacillota</taxon>
        <taxon>Bacilli</taxon>
        <taxon>Bacillales</taxon>
        <taxon>Bacillaceae</taxon>
        <taxon>Salinibacillus</taxon>
    </lineage>
</organism>
<evidence type="ECO:0000256" key="2">
    <source>
        <dbReference type="ARBA" id="ARBA00022553"/>
    </source>
</evidence>
<keyword evidence="2 6" id="KW-0597">Phosphoprotein</keyword>
<dbReference type="PANTHER" id="PTHR43214">
    <property type="entry name" value="TWO-COMPONENT RESPONSE REGULATOR"/>
    <property type="match status" value="1"/>
</dbReference>
<dbReference type="SUPFAM" id="SSF46894">
    <property type="entry name" value="C-terminal effector domain of the bipartite response regulators"/>
    <property type="match status" value="1"/>
</dbReference>
<evidence type="ECO:0000259" key="8">
    <source>
        <dbReference type="PROSITE" id="PS50110"/>
    </source>
</evidence>
<dbReference type="Pfam" id="PF00196">
    <property type="entry name" value="GerE"/>
    <property type="match status" value="1"/>
</dbReference>
<dbReference type="PROSITE" id="PS50043">
    <property type="entry name" value="HTH_LUXR_2"/>
    <property type="match status" value="1"/>
</dbReference>
<evidence type="ECO:0000313" key="9">
    <source>
        <dbReference type="EMBL" id="MRG86859.1"/>
    </source>
</evidence>
<dbReference type="InterPro" id="IPR011006">
    <property type="entry name" value="CheY-like_superfamily"/>
</dbReference>
<evidence type="ECO:0000313" key="10">
    <source>
        <dbReference type="Proteomes" id="UP000480185"/>
    </source>
</evidence>
<dbReference type="Proteomes" id="UP000480185">
    <property type="component" value="Unassembled WGS sequence"/>
</dbReference>
<comment type="caution">
    <text evidence="9">The sequence shown here is derived from an EMBL/GenBank/DDBJ whole genome shotgun (WGS) entry which is preliminary data.</text>
</comment>
<keyword evidence="5" id="KW-0804">Transcription</keyword>
<gene>
    <name evidence="9" type="ORF">GH754_11115</name>
</gene>
<evidence type="ECO:0000256" key="1">
    <source>
        <dbReference type="ARBA" id="ARBA00004496"/>
    </source>
</evidence>
<comment type="subcellular location">
    <subcellularLocation>
        <location evidence="1">Cytoplasm</location>
    </subcellularLocation>
</comment>
<dbReference type="InterPro" id="IPR000792">
    <property type="entry name" value="Tscrpt_reg_LuxR_C"/>
</dbReference>
<dbReference type="PROSITE" id="PS00622">
    <property type="entry name" value="HTH_LUXR_1"/>
    <property type="match status" value="1"/>
</dbReference>
<protein>
    <submittedName>
        <fullName evidence="9">Response regulator</fullName>
    </submittedName>
</protein>
<dbReference type="CDD" id="cd17535">
    <property type="entry name" value="REC_NarL-like"/>
    <property type="match status" value="1"/>
</dbReference>
<evidence type="ECO:0000256" key="4">
    <source>
        <dbReference type="ARBA" id="ARBA00023125"/>
    </source>
</evidence>
<dbReference type="GO" id="GO:0006355">
    <property type="term" value="P:regulation of DNA-templated transcription"/>
    <property type="evidence" value="ECO:0007669"/>
    <property type="project" value="InterPro"/>
</dbReference>
<dbReference type="Gene3D" id="3.40.50.2300">
    <property type="match status" value="1"/>
</dbReference>
<dbReference type="PROSITE" id="PS50110">
    <property type="entry name" value="RESPONSE_REGULATORY"/>
    <property type="match status" value="1"/>
</dbReference>
<evidence type="ECO:0000256" key="5">
    <source>
        <dbReference type="ARBA" id="ARBA00023163"/>
    </source>
</evidence>
<dbReference type="InterPro" id="IPR001789">
    <property type="entry name" value="Sig_transdc_resp-reg_receiver"/>
</dbReference>
<dbReference type="SUPFAM" id="SSF52172">
    <property type="entry name" value="CheY-like"/>
    <property type="match status" value="1"/>
</dbReference>
<dbReference type="PANTHER" id="PTHR43214:SF43">
    <property type="entry name" value="TWO-COMPONENT RESPONSE REGULATOR"/>
    <property type="match status" value="1"/>
</dbReference>
<dbReference type="PRINTS" id="PR00038">
    <property type="entry name" value="HTHLUXR"/>
</dbReference>
<dbReference type="Pfam" id="PF00072">
    <property type="entry name" value="Response_reg"/>
    <property type="match status" value="1"/>
</dbReference>
<dbReference type="GO" id="GO:0005737">
    <property type="term" value="C:cytoplasm"/>
    <property type="evidence" value="ECO:0007669"/>
    <property type="project" value="UniProtKB-SubCell"/>
</dbReference>
<dbReference type="GO" id="GO:0000160">
    <property type="term" value="P:phosphorelay signal transduction system"/>
    <property type="evidence" value="ECO:0007669"/>
    <property type="project" value="InterPro"/>
</dbReference>
<dbReference type="OrthoDB" id="9780153at2"/>
<feature type="modified residue" description="4-aspartylphosphate" evidence="6">
    <location>
        <position position="56"/>
    </location>
</feature>